<gene>
    <name evidence="3" type="ORF">SAMN05421827_106140</name>
</gene>
<protein>
    <submittedName>
        <fullName evidence="3">Uncharacterized protein</fullName>
    </submittedName>
</protein>
<keyword evidence="1" id="KW-1133">Transmembrane helix</keyword>
<dbReference type="EMBL" id="FNCH01000006">
    <property type="protein sequence ID" value="SDG41610.1"/>
    <property type="molecule type" value="Genomic_DNA"/>
</dbReference>
<reference evidence="4" key="1">
    <citation type="submission" date="2016-10" db="EMBL/GenBank/DDBJ databases">
        <authorList>
            <person name="Varghese N."/>
            <person name="Submissions S."/>
        </authorList>
    </citation>
    <scope>NUCLEOTIDE SEQUENCE [LARGE SCALE GENOMIC DNA]</scope>
    <source>
        <strain evidence="4">DSM 17933</strain>
    </source>
</reference>
<evidence type="ECO:0000313" key="3">
    <source>
        <dbReference type="EMBL" id="SDG41610.1"/>
    </source>
</evidence>
<feature type="chain" id="PRO_5011706960" evidence="2">
    <location>
        <begin position="21"/>
        <end position="131"/>
    </location>
</feature>
<keyword evidence="4" id="KW-1185">Reference proteome</keyword>
<evidence type="ECO:0000256" key="2">
    <source>
        <dbReference type="SAM" id="SignalP"/>
    </source>
</evidence>
<feature type="transmembrane region" description="Helical" evidence="1">
    <location>
        <begin position="109"/>
        <end position="125"/>
    </location>
</feature>
<dbReference type="Proteomes" id="UP000199643">
    <property type="component" value="Unassembled WGS sequence"/>
</dbReference>
<feature type="signal peptide" evidence="2">
    <location>
        <begin position="1"/>
        <end position="20"/>
    </location>
</feature>
<evidence type="ECO:0000313" key="4">
    <source>
        <dbReference type="Proteomes" id="UP000199643"/>
    </source>
</evidence>
<organism evidence="3 4">
    <name type="scientific">Pedobacter terrae</name>
    <dbReference type="NCBI Taxonomy" id="405671"/>
    <lineage>
        <taxon>Bacteria</taxon>
        <taxon>Pseudomonadati</taxon>
        <taxon>Bacteroidota</taxon>
        <taxon>Sphingobacteriia</taxon>
        <taxon>Sphingobacteriales</taxon>
        <taxon>Sphingobacteriaceae</taxon>
        <taxon>Pedobacter</taxon>
    </lineage>
</organism>
<proteinExistence type="predicted"/>
<keyword evidence="1" id="KW-0812">Transmembrane</keyword>
<dbReference type="PROSITE" id="PS51257">
    <property type="entry name" value="PROKAR_LIPOPROTEIN"/>
    <property type="match status" value="1"/>
</dbReference>
<dbReference type="AlphaFoldDB" id="A0A1G7U4C0"/>
<accession>A0A1G7U4C0</accession>
<keyword evidence="1" id="KW-0472">Membrane</keyword>
<sequence length="131" mass="14039">MKRCLFVILLFSLNALNVFAQGSASGCLLPDNKVYTNYSSLAGFRLYSSSSSAVLSNNYCSWTSASTAPCTVCFGTINVAGLMCTGAGAATVTGQEGIFTMVQCDLDRYSWFFGAAASLFGIFMIRKRDIL</sequence>
<name>A0A1G7U4C0_9SPHI</name>
<keyword evidence="2" id="KW-0732">Signal</keyword>
<evidence type="ECO:0000256" key="1">
    <source>
        <dbReference type="SAM" id="Phobius"/>
    </source>
</evidence>